<dbReference type="EnsemblMetazoa" id="GMOY001519-RA">
    <property type="protein sequence ID" value="GMOY001519-PA"/>
    <property type="gene ID" value="GMOY001519"/>
</dbReference>
<feature type="domain" description="J" evidence="2">
    <location>
        <begin position="72"/>
        <end position="139"/>
    </location>
</feature>
<evidence type="ECO:0000256" key="1">
    <source>
        <dbReference type="ARBA" id="ARBA00023186"/>
    </source>
</evidence>
<keyword evidence="4" id="KW-1185">Reference proteome</keyword>
<dbReference type="PANTHER" id="PTHR44145:SF3">
    <property type="entry name" value="DNAJ HOMOLOG SUBFAMILY A MEMBER 3, MITOCHONDRIAL"/>
    <property type="match status" value="1"/>
</dbReference>
<dbReference type="Pfam" id="PF00226">
    <property type="entry name" value="DnaJ"/>
    <property type="match status" value="1"/>
</dbReference>
<sequence length="314" mass="36418">MKSVLKSVSTSVLLQSFIDFIDCRKTSYVHQFKTQTQTHYPDRQRETKRMQENFEVSWWLIQTKRRICLKATITSFNTCPRDAITSQIKAAYYALATRYHPDESKRRQQVLISIRFQDILNAYRCLFDEARRHEYDTLQDGNSKTPKNERMNTPRHRKMVKSAAQLTKQLISKPIPTTTLGNFLSAANKEDTNGTKSGDIVSVKSDYYPRVEYNIFIDKYITISVAILDGTFNVRGIYETLDLKVELDTESHSQFKSADKDIKTRDAVGDHIATIKVQTSRQLNVKRMQLILALAKTEHEKWFVIICVVNCLEN</sequence>
<protein>
    <recommendedName>
        <fullName evidence="2">J domain-containing protein</fullName>
    </recommendedName>
</protein>
<dbReference type="PANTHER" id="PTHR44145">
    <property type="entry name" value="DNAJ HOMOLOG SUBFAMILY A MEMBER 3, MITOCHONDRIAL"/>
    <property type="match status" value="1"/>
</dbReference>
<organism evidence="3 4">
    <name type="scientific">Glossina morsitans morsitans</name>
    <name type="common">Savannah tsetse fly</name>
    <dbReference type="NCBI Taxonomy" id="37546"/>
    <lineage>
        <taxon>Eukaryota</taxon>
        <taxon>Metazoa</taxon>
        <taxon>Ecdysozoa</taxon>
        <taxon>Arthropoda</taxon>
        <taxon>Hexapoda</taxon>
        <taxon>Insecta</taxon>
        <taxon>Pterygota</taxon>
        <taxon>Neoptera</taxon>
        <taxon>Endopterygota</taxon>
        <taxon>Diptera</taxon>
        <taxon>Brachycera</taxon>
        <taxon>Muscomorpha</taxon>
        <taxon>Hippoboscoidea</taxon>
        <taxon>Glossinidae</taxon>
        <taxon>Glossina</taxon>
    </lineage>
</organism>
<dbReference type="PROSITE" id="PS50076">
    <property type="entry name" value="DNAJ_2"/>
    <property type="match status" value="1"/>
</dbReference>
<evidence type="ECO:0000313" key="3">
    <source>
        <dbReference type="EnsemblMetazoa" id="GMOY001519-PA"/>
    </source>
</evidence>
<accession>A0A1B0FD50</accession>
<dbReference type="InterPro" id="IPR051938">
    <property type="entry name" value="Apopto_cytoskel_mod"/>
</dbReference>
<dbReference type="InterPro" id="IPR036869">
    <property type="entry name" value="J_dom_sf"/>
</dbReference>
<proteinExistence type="predicted"/>
<evidence type="ECO:0000313" key="4">
    <source>
        <dbReference type="Proteomes" id="UP000092444"/>
    </source>
</evidence>
<dbReference type="InterPro" id="IPR001623">
    <property type="entry name" value="DnaJ_domain"/>
</dbReference>
<reference evidence="3" key="1">
    <citation type="submission" date="2020-05" db="UniProtKB">
        <authorList>
            <consortium name="EnsemblMetazoa"/>
        </authorList>
    </citation>
    <scope>IDENTIFICATION</scope>
    <source>
        <strain evidence="3">Yale</strain>
    </source>
</reference>
<dbReference type="Gene3D" id="2.60.260.20">
    <property type="entry name" value="Urease metallochaperone UreE, N-terminal domain"/>
    <property type="match status" value="1"/>
</dbReference>
<dbReference type="SUPFAM" id="SSF46565">
    <property type="entry name" value="Chaperone J-domain"/>
    <property type="match status" value="1"/>
</dbReference>
<name>A0A1B0FD50_GLOMM</name>
<dbReference type="STRING" id="37546.A0A1B0FD50"/>
<dbReference type="VEuPathDB" id="VectorBase:GMOY001519"/>
<evidence type="ECO:0000259" key="2">
    <source>
        <dbReference type="PROSITE" id="PS50076"/>
    </source>
</evidence>
<dbReference type="Proteomes" id="UP000092444">
    <property type="component" value="Unassembled WGS sequence"/>
</dbReference>
<keyword evidence="1" id="KW-0143">Chaperone</keyword>
<dbReference type="CDD" id="cd06257">
    <property type="entry name" value="DnaJ"/>
    <property type="match status" value="1"/>
</dbReference>
<dbReference type="Gene3D" id="1.10.287.110">
    <property type="entry name" value="DnaJ domain"/>
    <property type="match status" value="1"/>
</dbReference>
<dbReference type="PhylomeDB" id="A0A1B0FD50"/>
<dbReference type="AlphaFoldDB" id="A0A1B0FD50"/>
<dbReference type="EMBL" id="CCAG010007513">
    <property type="status" value="NOT_ANNOTATED_CDS"/>
    <property type="molecule type" value="Genomic_DNA"/>
</dbReference>